<evidence type="ECO:0000313" key="2">
    <source>
        <dbReference type="EMBL" id="PPQ98105.1"/>
    </source>
</evidence>
<feature type="domain" description="Protein kinase" evidence="1">
    <location>
        <begin position="16"/>
        <end position="323"/>
    </location>
</feature>
<dbReference type="PANTHER" id="PTHR44329">
    <property type="entry name" value="SERINE/THREONINE-PROTEIN KINASE TNNI3K-RELATED"/>
    <property type="match status" value="1"/>
</dbReference>
<dbReference type="InterPro" id="IPR051681">
    <property type="entry name" value="Ser/Thr_Kinases-Pseudokinases"/>
</dbReference>
<accession>A0A409Y522</accession>
<organism evidence="2 3">
    <name type="scientific">Gymnopilus dilepis</name>
    <dbReference type="NCBI Taxonomy" id="231916"/>
    <lineage>
        <taxon>Eukaryota</taxon>
        <taxon>Fungi</taxon>
        <taxon>Dikarya</taxon>
        <taxon>Basidiomycota</taxon>
        <taxon>Agaricomycotina</taxon>
        <taxon>Agaricomycetes</taxon>
        <taxon>Agaricomycetidae</taxon>
        <taxon>Agaricales</taxon>
        <taxon>Agaricineae</taxon>
        <taxon>Hymenogastraceae</taxon>
        <taxon>Gymnopilus</taxon>
    </lineage>
</organism>
<dbReference type="InterPro" id="IPR011009">
    <property type="entry name" value="Kinase-like_dom_sf"/>
</dbReference>
<dbReference type="InterPro" id="IPR000719">
    <property type="entry name" value="Prot_kinase_dom"/>
</dbReference>
<name>A0A409Y522_9AGAR</name>
<dbReference type="InParanoid" id="A0A409Y522"/>
<protein>
    <recommendedName>
        <fullName evidence="1">Protein kinase domain-containing protein</fullName>
    </recommendedName>
</protein>
<dbReference type="Pfam" id="PF00069">
    <property type="entry name" value="Pkinase"/>
    <property type="match status" value="1"/>
</dbReference>
<evidence type="ECO:0000259" key="1">
    <source>
        <dbReference type="PROSITE" id="PS50011"/>
    </source>
</evidence>
<reference evidence="2 3" key="1">
    <citation type="journal article" date="2018" name="Evol. Lett.">
        <title>Horizontal gene cluster transfer increased hallucinogenic mushroom diversity.</title>
        <authorList>
            <person name="Reynolds H.T."/>
            <person name="Vijayakumar V."/>
            <person name="Gluck-Thaler E."/>
            <person name="Korotkin H.B."/>
            <person name="Matheny P.B."/>
            <person name="Slot J.C."/>
        </authorList>
    </citation>
    <scope>NUCLEOTIDE SEQUENCE [LARGE SCALE GENOMIC DNA]</scope>
    <source>
        <strain evidence="2 3">SRW20</strain>
    </source>
</reference>
<dbReference type="SUPFAM" id="SSF56112">
    <property type="entry name" value="Protein kinase-like (PK-like)"/>
    <property type="match status" value="1"/>
</dbReference>
<comment type="caution">
    <text evidence="2">The sequence shown here is derived from an EMBL/GenBank/DDBJ whole genome shotgun (WGS) entry which is preliminary data.</text>
</comment>
<proteinExistence type="predicted"/>
<dbReference type="GO" id="GO:0005524">
    <property type="term" value="F:ATP binding"/>
    <property type="evidence" value="ECO:0007669"/>
    <property type="project" value="InterPro"/>
</dbReference>
<dbReference type="Proteomes" id="UP000284706">
    <property type="component" value="Unassembled WGS sequence"/>
</dbReference>
<keyword evidence="3" id="KW-1185">Reference proteome</keyword>
<dbReference type="OrthoDB" id="4062651at2759"/>
<dbReference type="EMBL" id="NHYE01001148">
    <property type="protein sequence ID" value="PPQ98105.1"/>
    <property type="molecule type" value="Genomic_DNA"/>
</dbReference>
<dbReference type="Gene3D" id="1.10.510.10">
    <property type="entry name" value="Transferase(Phosphotransferase) domain 1"/>
    <property type="match status" value="1"/>
</dbReference>
<dbReference type="PROSITE" id="PS50011">
    <property type="entry name" value="PROTEIN_KINASE_DOM"/>
    <property type="match status" value="1"/>
</dbReference>
<evidence type="ECO:0000313" key="3">
    <source>
        <dbReference type="Proteomes" id="UP000284706"/>
    </source>
</evidence>
<dbReference type="STRING" id="231916.A0A409Y522"/>
<dbReference type="GO" id="GO:0004674">
    <property type="term" value="F:protein serine/threonine kinase activity"/>
    <property type="evidence" value="ECO:0007669"/>
    <property type="project" value="TreeGrafter"/>
</dbReference>
<gene>
    <name evidence="2" type="ORF">CVT26_003275</name>
</gene>
<sequence>MKAAEQTWPRIVIHAFRFIGVTGGLKFLSLLRRQPVQIIKRCVYMGGSADIHLGCLHGRKVAVKEIRLRQADQLDKIELSRECAIMSTLKSHPHIIEFLGVYCNKSRLPAIVTPWMDYGTLADTVKLKPPPGQRRMLVQQLADGMLFLKSSNVIHGDLKAIYSAEQNNILINSEGKPCIADFGLACYGKGVSPCKTSAPGLLRKFFDTTTKVDDLPSAKVTWSGGGSTRWMAPELLVSEISPQPTFESDIFSFGMVIYEIYSGHLPFYEFNNFMAILHITQGNRPDRPSSAPDDIWSIAKRSWNEKPALRPAIEDIYKELPVIRLTECHGSSWLTHASERQGEIHSRRAMA</sequence>
<dbReference type="AlphaFoldDB" id="A0A409Y522"/>